<organism evidence="1 2">
    <name type="scientific">Ameca splendens</name>
    <dbReference type="NCBI Taxonomy" id="208324"/>
    <lineage>
        <taxon>Eukaryota</taxon>
        <taxon>Metazoa</taxon>
        <taxon>Chordata</taxon>
        <taxon>Craniata</taxon>
        <taxon>Vertebrata</taxon>
        <taxon>Euteleostomi</taxon>
        <taxon>Actinopterygii</taxon>
        <taxon>Neopterygii</taxon>
        <taxon>Teleostei</taxon>
        <taxon>Neoteleostei</taxon>
        <taxon>Acanthomorphata</taxon>
        <taxon>Ovalentaria</taxon>
        <taxon>Atherinomorphae</taxon>
        <taxon>Cyprinodontiformes</taxon>
        <taxon>Goodeidae</taxon>
        <taxon>Ameca</taxon>
    </lineage>
</organism>
<dbReference type="EMBL" id="JAHRIP010081012">
    <property type="protein sequence ID" value="MEQ2312928.1"/>
    <property type="molecule type" value="Genomic_DNA"/>
</dbReference>
<sequence>MSRLSGVHVNVCMPDQEKQACIFAPHPMEDNSQPREGGIWTSGGMSGGGGLFWMEDGSFRLEKSTLSSLRSDEQLGRIKLINKTEVLSSAVPSRTLFFSFEELPTVTRNELPFPRKEALAALFSPPAAVGFSPAPILRNSIQNHL</sequence>
<protein>
    <submittedName>
        <fullName evidence="1">Uncharacterized protein</fullName>
    </submittedName>
</protein>
<comment type="caution">
    <text evidence="1">The sequence shown here is derived from an EMBL/GenBank/DDBJ whole genome shotgun (WGS) entry which is preliminary data.</text>
</comment>
<evidence type="ECO:0000313" key="1">
    <source>
        <dbReference type="EMBL" id="MEQ2312928.1"/>
    </source>
</evidence>
<name>A0ABV1A305_9TELE</name>
<proteinExistence type="predicted"/>
<accession>A0ABV1A305</accession>
<gene>
    <name evidence="1" type="ORF">AMECASPLE_036435</name>
</gene>
<keyword evidence="2" id="KW-1185">Reference proteome</keyword>
<dbReference type="Proteomes" id="UP001469553">
    <property type="component" value="Unassembled WGS sequence"/>
</dbReference>
<evidence type="ECO:0000313" key="2">
    <source>
        <dbReference type="Proteomes" id="UP001469553"/>
    </source>
</evidence>
<reference evidence="1 2" key="1">
    <citation type="submission" date="2021-06" db="EMBL/GenBank/DDBJ databases">
        <authorList>
            <person name="Palmer J.M."/>
        </authorList>
    </citation>
    <scope>NUCLEOTIDE SEQUENCE [LARGE SCALE GENOMIC DNA]</scope>
    <source>
        <strain evidence="1 2">AS_MEX2019</strain>
        <tissue evidence="1">Muscle</tissue>
    </source>
</reference>